<dbReference type="Gene3D" id="1.20.120.450">
    <property type="entry name" value="dinb family like domain"/>
    <property type="match status" value="1"/>
</dbReference>
<comment type="caution">
    <text evidence="1">The sequence shown here is derived from an EMBL/GenBank/DDBJ whole genome shotgun (WGS) entry which is preliminary data.</text>
</comment>
<evidence type="ECO:0000313" key="1">
    <source>
        <dbReference type="EMBL" id="RPE00887.1"/>
    </source>
</evidence>
<reference evidence="1 2" key="1">
    <citation type="submission" date="2018-11" db="EMBL/GenBank/DDBJ databases">
        <title>Aureibaculum marinum gen. nov., sp. nov., a member of the family Flavobacteriaceae isolated from the Bohai Sea.</title>
        <authorList>
            <person name="Ji X."/>
        </authorList>
    </citation>
    <scope>NUCLEOTIDE SEQUENCE [LARGE SCALE GENOMIC DNA]</scope>
    <source>
        <strain evidence="1 2">BH-SD17</strain>
    </source>
</reference>
<protein>
    <submittedName>
        <fullName evidence="1">DUF1569 domain-containing protein</fullName>
    </submittedName>
</protein>
<dbReference type="OrthoDB" id="981199at2"/>
<dbReference type="RefSeq" id="WP_123895945.1">
    <property type="nucleotide sequence ID" value="NZ_RPFJ01000001.1"/>
</dbReference>
<evidence type="ECO:0000313" key="2">
    <source>
        <dbReference type="Proteomes" id="UP000270856"/>
    </source>
</evidence>
<keyword evidence="2" id="KW-1185">Reference proteome</keyword>
<organism evidence="1 2">
    <name type="scientific">Aureibaculum marinum</name>
    <dbReference type="NCBI Taxonomy" id="2487930"/>
    <lineage>
        <taxon>Bacteria</taxon>
        <taxon>Pseudomonadati</taxon>
        <taxon>Bacteroidota</taxon>
        <taxon>Flavobacteriia</taxon>
        <taxon>Flavobacteriales</taxon>
        <taxon>Flavobacteriaceae</taxon>
        <taxon>Aureibaculum</taxon>
    </lineage>
</organism>
<dbReference type="EMBL" id="RPFJ01000001">
    <property type="protein sequence ID" value="RPE00887.1"/>
    <property type="molecule type" value="Genomic_DNA"/>
</dbReference>
<sequence>MPLLQKELSFLEKSFDNSDKLAASISSNNVSWHIDHCLKVITKVCSSLISSNASEYKWKFNKWRFVIFLKGSIPRGKAKSPKQVLPPENIKIKDLKIQLKEVKLLLKTVEQLPLKNYFNHHILGKLHLKKTIRFLEIHTNHHIKIIKDIVKN</sequence>
<proteinExistence type="predicted"/>
<accession>A0A3N4P7Q6</accession>
<name>A0A3N4P7Q6_9FLAO</name>
<dbReference type="Proteomes" id="UP000270856">
    <property type="component" value="Unassembled WGS sequence"/>
</dbReference>
<gene>
    <name evidence="1" type="ORF">EGM88_00630</name>
</gene>
<dbReference type="InterPro" id="IPR034660">
    <property type="entry name" value="DinB/YfiT-like"/>
</dbReference>
<dbReference type="AlphaFoldDB" id="A0A3N4P7Q6"/>